<evidence type="ECO:0000256" key="3">
    <source>
        <dbReference type="ARBA" id="ARBA00022989"/>
    </source>
</evidence>
<feature type="transmembrane region" description="Helical" evidence="6">
    <location>
        <begin position="290"/>
        <end position="310"/>
    </location>
</feature>
<dbReference type="CTD" id="6756718"/>
<dbReference type="InterPro" id="IPR000276">
    <property type="entry name" value="GPCR_Rhodpsn"/>
</dbReference>
<keyword evidence="2 6" id="KW-0812">Transmembrane</keyword>
<feature type="transmembrane region" description="Helical" evidence="6">
    <location>
        <begin position="99"/>
        <end position="130"/>
    </location>
</feature>
<evidence type="ECO:0000313" key="8">
    <source>
        <dbReference type="EMBL" id="EDV21983.1"/>
    </source>
</evidence>
<dbReference type="KEGG" id="tad:TRIADDRAFT_59518"/>
<keyword evidence="3 6" id="KW-1133">Transmembrane helix</keyword>
<dbReference type="GO" id="GO:0005886">
    <property type="term" value="C:plasma membrane"/>
    <property type="evidence" value="ECO:0000318"/>
    <property type="project" value="GO_Central"/>
</dbReference>
<dbReference type="AlphaFoldDB" id="B3S5M5"/>
<dbReference type="eggNOG" id="KOG4219">
    <property type="taxonomic scope" value="Eukaryota"/>
</dbReference>
<accession>B3S5M5</accession>
<dbReference type="OrthoDB" id="5950491at2759"/>
<dbReference type="OMA" id="MIIACYL"/>
<feature type="transmembrane region" description="Helical" evidence="6">
    <location>
        <begin position="195"/>
        <end position="220"/>
    </location>
</feature>
<proteinExistence type="predicted"/>
<dbReference type="PANTHER" id="PTHR45698:SF1">
    <property type="entry name" value="TRACE AMINE-ASSOCIATED RECEPTOR 13C-LIKE"/>
    <property type="match status" value="1"/>
</dbReference>
<evidence type="ECO:0000256" key="1">
    <source>
        <dbReference type="ARBA" id="ARBA00004370"/>
    </source>
</evidence>
<reference evidence="8 9" key="1">
    <citation type="journal article" date="2008" name="Nature">
        <title>The Trichoplax genome and the nature of placozoans.</title>
        <authorList>
            <person name="Srivastava M."/>
            <person name="Begovic E."/>
            <person name="Chapman J."/>
            <person name="Putnam N.H."/>
            <person name="Hellsten U."/>
            <person name="Kawashima T."/>
            <person name="Kuo A."/>
            <person name="Mitros T."/>
            <person name="Salamov A."/>
            <person name="Carpenter M.L."/>
            <person name="Signorovitch A.Y."/>
            <person name="Moreno M.A."/>
            <person name="Kamm K."/>
            <person name="Grimwood J."/>
            <person name="Schmutz J."/>
            <person name="Shapiro H."/>
            <person name="Grigoriev I.V."/>
            <person name="Buss L.W."/>
            <person name="Schierwater B."/>
            <person name="Dellaporta S.L."/>
            <person name="Rokhsar D.S."/>
        </authorList>
    </citation>
    <scope>NUCLEOTIDE SEQUENCE [LARGE SCALE GENOMIC DNA]</scope>
    <source>
        <strain evidence="8 9">Grell-BS-1999</strain>
    </source>
</reference>
<dbReference type="PRINTS" id="PR00237">
    <property type="entry name" value="GPCRRHODOPSN"/>
</dbReference>
<name>B3S5M5_TRIAD</name>
<dbReference type="RefSeq" id="XP_002115620.1">
    <property type="nucleotide sequence ID" value="XM_002115584.1"/>
</dbReference>
<feature type="transmembrane region" description="Helical" evidence="6">
    <location>
        <begin position="151"/>
        <end position="171"/>
    </location>
</feature>
<dbReference type="FunCoup" id="B3S5M5">
    <property type="interactions" value="99"/>
</dbReference>
<keyword evidence="4 6" id="KW-0472">Membrane</keyword>
<sequence>MASSGFSTTVSTTNSTNSSESVYDGGIGTQIAFGMVAGISVVGNALVFIVLMYSRKLRSYPHGVLIWNLALVDFLTGIFIIVTPEHIIRDGYIQPPPGLGAHIFCVAIGSEVFTFGFGFISMYTLVVLGIERRYAVVKANLHPRYFTLTRTRIMLVFVWIWGFVLVLGNLWQTHYYPDENPSCVWKNLPDEALHFTIYSLYFFLRFLLPMVMIIACYLNILRYMRTTIRSFSDQMKRNTAAYKMRNKITITCAVTSLAFFLCWLPNIVYFTLANLNLLKTGNDGHFLTKLLVLLNSAINPFIYASTNPYYRQEFRKMLHRFQCLSNKKHKPNPGITNSFKIPEIILPNKQTGSNPALA</sequence>
<feature type="region of interest" description="Disordered" evidence="5">
    <location>
        <begin position="1"/>
        <end position="20"/>
    </location>
</feature>
<gene>
    <name evidence="8" type="ORF">TRIADDRAFT_59518</name>
</gene>
<feature type="transmembrane region" description="Helical" evidence="6">
    <location>
        <begin position="65"/>
        <end position="87"/>
    </location>
</feature>
<dbReference type="PANTHER" id="PTHR45698">
    <property type="entry name" value="TRACE AMINE-ASSOCIATED RECEPTOR 19N-RELATED"/>
    <property type="match status" value="1"/>
</dbReference>
<evidence type="ECO:0000256" key="2">
    <source>
        <dbReference type="ARBA" id="ARBA00022692"/>
    </source>
</evidence>
<dbReference type="InterPro" id="IPR017452">
    <property type="entry name" value="GPCR_Rhodpsn_7TM"/>
</dbReference>
<evidence type="ECO:0000256" key="4">
    <source>
        <dbReference type="ARBA" id="ARBA00023136"/>
    </source>
</evidence>
<dbReference type="PhylomeDB" id="B3S5M5"/>
<comment type="subcellular location">
    <subcellularLocation>
        <location evidence="1">Membrane</location>
    </subcellularLocation>
</comment>
<dbReference type="SUPFAM" id="SSF81321">
    <property type="entry name" value="Family A G protein-coupled receptor-like"/>
    <property type="match status" value="1"/>
</dbReference>
<keyword evidence="9" id="KW-1185">Reference proteome</keyword>
<feature type="transmembrane region" description="Helical" evidence="6">
    <location>
        <begin position="31"/>
        <end position="53"/>
    </location>
</feature>
<dbReference type="GO" id="GO:0008528">
    <property type="term" value="F:G protein-coupled peptide receptor activity"/>
    <property type="evidence" value="ECO:0000318"/>
    <property type="project" value="GO_Central"/>
</dbReference>
<organism evidence="8 9">
    <name type="scientific">Trichoplax adhaerens</name>
    <name type="common">Trichoplax reptans</name>
    <dbReference type="NCBI Taxonomy" id="10228"/>
    <lineage>
        <taxon>Eukaryota</taxon>
        <taxon>Metazoa</taxon>
        <taxon>Placozoa</taxon>
        <taxon>Uniplacotomia</taxon>
        <taxon>Trichoplacea</taxon>
        <taxon>Trichoplacidae</taxon>
        <taxon>Trichoplax</taxon>
    </lineage>
</organism>
<dbReference type="Gene3D" id="1.20.1070.10">
    <property type="entry name" value="Rhodopsin 7-helix transmembrane proteins"/>
    <property type="match status" value="1"/>
</dbReference>
<feature type="domain" description="G-protein coupled receptors family 1 profile" evidence="7">
    <location>
        <begin position="43"/>
        <end position="303"/>
    </location>
</feature>
<dbReference type="STRING" id="10228.B3S5M5"/>
<dbReference type="InParanoid" id="B3S5M5"/>
<evidence type="ECO:0000256" key="6">
    <source>
        <dbReference type="SAM" id="Phobius"/>
    </source>
</evidence>
<dbReference type="GeneID" id="6756718"/>
<dbReference type="Pfam" id="PF00001">
    <property type="entry name" value="7tm_1"/>
    <property type="match status" value="1"/>
</dbReference>
<dbReference type="SMART" id="SM01381">
    <property type="entry name" value="7TM_GPCR_Srsx"/>
    <property type="match status" value="1"/>
</dbReference>
<dbReference type="EMBL" id="DS985251">
    <property type="protein sequence ID" value="EDV21983.1"/>
    <property type="molecule type" value="Genomic_DNA"/>
</dbReference>
<feature type="transmembrane region" description="Helical" evidence="6">
    <location>
        <begin position="248"/>
        <end position="270"/>
    </location>
</feature>
<dbReference type="Proteomes" id="UP000009022">
    <property type="component" value="Unassembled WGS sequence"/>
</dbReference>
<dbReference type="HOGENOM" id="CLU_009579_6_0_1"/>
<evidence type="ECO:0000259" key="7">
    <source>
        <dbReference type="PROSITE" id="PS50262"/>
    </source>
</evidence>
<dbReference type="CDD" id="cd00637">
    <property type="entry name" value="7tm_classA_rhodopsin-like"/>
    <property type="match status" value="1"/>
</dbReference>
<evidence type="ECO:0000313" key="9">
    <source>
        <dbReference type="Proteomes" id="UP000009022"/>
    </source>
</evidence>
<dbReference type="GO" id="GO:0007218">
    <property type="term" value="P:neuropeptide signaling pathway"/>
    <property type="evidence" value="ECO:0000318"/>
    <property type="project" value="GO_Central"/>
</dbReference>
<evidence type="ECO:0000256" key="5">
    <source>
        <dbReference type="SAM" id="MobiDB-lite"/>
    </source>
</evidence>
<protein>
    <recommendedName>
        <fullName evidence="7">G-protein coupled receptors family 1 profile domain-containing protein</fullName>
    </recommendedName>
</protein>
<dbReference type="PROSITE" id="PS50262">
    <property type="entry name" value="G_PROTEIN_RECEP_F1_2"/>
    <property type="match status" value="1"/>
</dbReference>